<sequence length="55" mass="5749">MEGLRKGSLFPFLEAGRGEESGSRFPLHPAGNPAGRLSAGILRQCFPVAPGLLGK</sequence>
<protein>
    <submittedName>
        <fullName evidence="1">Uncharacterized protein</fullName>
    </submittedName>
</protein>
<name>B6WX34_9BACT</name>
<comment type="caution">
    <text evidence="1">The sequence shown here is derived from an EMBL/GenBank/DDBJ whole genome shotgun (WGS) entry which is preliminary data.</text>
</comment>
<dbReference type="EMBL" id="ABXU01000076">
    <property type="protein sequence ID" value="EEB32479.1"/>
    <property type="molecule type" value="Genomic_DNA"/>
</dbReference>
<evidence type="ECO:0000313" key="2">
    <source>
        <dbReference type="Proteomes" id="UP000003676"/>
    </source>
</evidence>
<organism evidence="1 2">
    <name type="scientific">Desulfovibrio piger ATCC 29098</name>
    <dbReference type="NCBI Taxonomy" id="411464"/>
    <lineage>
        <taxon>Bacteria</taxon>
        <taxon>Pseudomonadati</taxon>
        <taxon>Thermodesulfobacteriota</taxon>
        <taxon>Desulfovibrionia</taxon>
        <taxon>Desulfovibrionales</taxon>
        <taxon>Desulfovibrionaceae</taxon>
        <taxon>Desulfovibrio</taxon>
    </lineage>
</organism>
<dbReference type="AlphaFoldDB" id="B6WX34"/>
<gene>
    <name evidence="1" type="ORF">DESPIG_02659</name>
</gene>
<dbReference type="HOGENOM" id="CLU_3024766_0_0_7"/>
<dbReference type="Proteomes" id="UP000003676">
    <property type="component" value="Unassembled WGS sequence"/>
</dbReference>
<reference evidence="1 2" key="1">
    <citation type="submission" date="2008-10" db="EMBL/GenBank/DDBJ databases">
        <title>Draft genome sequence of Desulvovibrio piger (ATCC 29098).</title>
        <authorList>
            <person name="Sudarsanam P."/>
            <person name="Ley R."/>
            <person name="Guruge J."/>
            <person name="Turnbaugh P.J."/>
            <person name="Mahowald M."/>
            <person name="Liep D."/>
            <person name="Gordon J."/>
        </authorList>
    </citation>
    <scope>NUCLEOTIDE SEQUENCE [LARGE SCALE GENOMIC DNA]</scope>
    <source>
        <strain evidence="1 2">ATCC 29098</strain>
    </source>
</reference>
<reference evidence="1 2" key="2">
    <citation type="submission" date="2008-10" db="EMBL/GenBank/DDBJ databases">
        <authorList>
            <person name="Fulton L."/>
            <person name="Clifton S."/>
            <person name="Fulton B."/>
            <person name="Xu J."/>
            <person name="Minx P."/>
            <person name="Pepin K.H."/>
            <person name="Johnson M."/>
            <person name="Bhonagiri V."/>
            <person name="Nash W.E."/>
            <person name="Mardis E.R."/>
            <person name="Wilson R.K."/>
        </authorList>
    </citation>
    <scope>NUCLEOTIDE SEQUENCE [LARGE SCALE GENOMIC DNA]</scope>
    <source>
        <strain evidence="1 2">ATCC 29098</strain>
    </source>
</reference>
<accession>B6WX34</accession>
<proteinExistence type="predicted"/>
<evidence type="ECO:0000313" key="1">
    <source>
        <dbReference type="EMBL" id="EEB32479.1"/>
    </source>
</evidence>